<protein>
    <submittedName>
        <fullName evidence="6">Putative integral membrane protein</fullName>
    </submittedName>
</protein>
<accession>A0A0K1QB50</accession>
<dbReference type="STRING" id="1391654.AKJ09_09303"/>
<reference evidence="6 7" key="1">
    <citation type="submission" date="2015-08" db="EMBL/GenBank/DDBJ databases">
        <authorList>
            <person name="Babu N.S."/>
            <person name="Beckwith C.J."/>
            <person name="Beseler K.G."/>
            <person name="Brison A."/>
            <person name="Carone J.V."/>
            <person name="Caskin T.P."/>
            <person name="Diamond M."/>
            <person name="Durham M.E."/>
            <person name="Foxe J.M."/>
            <person name="Go M."/>
            <person name="Henderson B.A."/>
            <person name="Jones I.B."/>
            <person name="McGettigan J.A."/>
            <person name="Micheletti S.J."/>
            <person name="Nasrallah M.E."/>
            <person name="Ortiz D."/>
            <person name="Piller C.R."/>
            <person name="Privatt S.R."/>
            <person name="Schneider S.L."/>
            <person name="Sharp S."/>
            <person name="Smith T.C."/>
            <person name="Stanton J.D."/>
            <person name="Ullery H.E."/>
            <person name="Wilson R.J."/>
            <person name="Serrano M.G."/>
            <person name="Buck G."/>
            <person name="Lee V."/>
            <person name="Wang Y."/>
            <person name="Carvalho R."/>
            <person name="Voegtly L."/>
            <person name="Shi R."/>
            <person name="Duckworth R."/>
            <person name="Johnson A."/>
            <person name="Loviza R."/>
            <person name="Walstead R."/>
            <person name="Shah Z."/>
            <person name="Kiflezghi M."/>
            <person name="Wade K."/>
            <person name="Ball S.L."/>
            <person name="Bradley K.W."/>
            <person name="Asai D.J."/>
            <person name="Bowman C.A."/>
            <person name="Russell D.A."/>
            <person name="Pope W.H."/>
            <person name="Jacobs-Sera D."/>
            <person name="Hendrix R.W."/>
            <person name="Hatfull G.F."/>
        </authorList>
    </citation>
    <scope>NUCLEOTIDE SEQUENCE [LARGE SCALE GENOMIC DNA]</scope>
    <source>
        <strain evidence="6 7">DSM 27648</strain>
    </source>
</reference>
<dbReference type="KEGG" id="llu:AKJ09_09303"/>
<feature type="transmembrane region" description="Helical" evidence="5">
    <location>
        <begin position="88"/>
        <end position="109"/>
    </location>
</feature>
<evidence type="ECO:0000256" key="4">
    <source>
        <dbReference type="ARBA" id="ARBA00023136"/>
    </source>
</evidence>
<feature type="transmembrane region" description="Helical" evidence="5">
    <location>
        <begin position="61"/>
        <end position="81"/>
    </location>
</feature>
<dbReference type="Pfam" id="PF13564">
    <property type="entry name" value="DoxX_2"/>
    <property type="match status" value="1"/>
</dbReference>
<name>A0A0K1QB50_9BACT</name>
<sequence>MNKVEAVESSQTPSKAVHYGLWVAQVLLALMFGMAGAMKSFTPIGELSKSLPWVAESPAALVRFIGLSELAGALGLILPSVTRVRPRLTALAAVGLVLVMALASLFHLSRGEAKAVPVNFVLGGLAAFVAWGRSKKAPIAHR</sequence>
<dbReference type="OrthoDB" id="3385086at2"/>
<keyword evidence="7" id="KW-1185">Reference proteome</keyword>
<keyword evidence="3 5" id="KW-1133">Transmembrane helix</keyword>
<proteinExistence type="predicted"/>
<dbReference type="Proteomes" id="UP000064967">
    <property type="component" value="Chromosome"/>
</dbReference>
<evidence type="ECO:0000313" key="7">
    <source>
        <dbReference type="Proteomes" id="UP000064967"/>
    </source>
</evidence>
<evidence type="ECO:0000256" key="2">
    <source>
        <dbReference type="ARBA" id="ARBA00022692"/>
    </source>
</evidence>
<dbReference type="AlphaFoldDB" id="A0A0K1QB50"/>
<evidence type="ECO:0000256" key="3">
    <source>
        <dbReference type="ARBA" id="ARBA00022989"/>
    </source>
</evidence>
<dbReference type="EMBL" id="CP012333">
    <property type="protein sequence ID" value="AKV02640.1"/>
    <property type="molecule type" value="Genomic_DNA"/>
</dbReference>
<evidence type="ECO:0000313" key="6">
    <source>
        <dbReference type="EMBL" id="AKV02640.1"/>
    </source>
</evidence>
<feature type="transmembrane region" description="Helical" evidence="5">
    <location>
        <begin position="115"/>
        <end position="132"/>
    </location>
</feature>
<dbReference type="RefSeq" id="WP_146653526.1">
    <property type="nucleotide sequence ID" value="NZ_CP012333.1"/>
</dbReference>
<dbReference type="InterPro" id="IPR032808">
    <property type="entry name" value="DoxX"/>
</dbReference>
<evidence type="ECO:0000256" key="1">
    <source>
        <dbReference type="ARBA" id="ARBA00004141"/>
    </source>
</evidence>
<organism evidence="6 7">
    <name type="scientific">Labilithrix luteola</name>
    <dbReference type="NCBI Taxonomy" id="1391654"/>
    <lineage>
        <taxon>Bacteria</taxon>
        <taxon>Pseudomonadati</taxon>
        <taxon>Myxococcota</taxon>
        <taxon>Polyangia</taxon>
        <taxon>Polyangiales</taxon>
        <taxon>Labilitrichaceae</taxon>
        <taxon>Labilithrix</taxon>
    </lineage>
</organism>
<keyword evidence="2 5" id="KW-0812">Transmembrane</keyword>
<comment type="subcellular location">
    <subcellularLocation>
        <location evidence="1">Membrane</location>
        <topology evidence="1">Multi-pass membrane protein</topology>
    </subcellularLocation>
</comment>
<feature type="transmembrane region" description="Helical" evidence="5">
    <location>
        <begin position="21"/>
        <end position="41"/>
    </location>
</feature>
<evidence type="ECO:0000256" key="5">
    <source>
        <dbReference type="SAM" id="Phobius"/>
    </source>
</evidence>
<gene>
    <name evidence="6" type="ORF">AKJ09_09303</name>
</gene>
<dbReference type="GO" id="GO:0016020">
    <property type="term" value="C:membrane"/>
    <property type="evidence" value="ECO:0007669"/>
    <property type="project" value="UniProtKB-SubCell"/>
</dbReference>
<keyword evidence="4 5" id="KW-0472">Membrane</keyword>